<dbReference type="GeneTree" id="ENSGT00950000183016"/>
<proteinExistence type="predicted"/>
<dbReference type="PANTHER" id="PTHR19446">
    <property type="entry name" value="REVERSE TRANSCRIPTASES"/>
    <property type="match status" value="1"/>
</dbReference>
<reference evidence="2" key="1">
    <citation type="submission" date="2024-06" db="UniProtKB">
        <authorList>
            <consortium name="Ensembl"/>
        </authorList>
    </citation>
    <scope>IDENTIFICATION</scope>
</reference>
<feature type="region of interest" description="Disordered" evidence="1">
    <location>
        <begin position="1"/>
        <end position="23"/>
    </location>
</feature>
<dbReference type="HOGENOM" id="CLU_2009178_0_0_1"/>
<evidence type="ECO:0000256" key="1">
    <source>
        <dbReference type="SAM" id="MobiDB-lite"/>
    </source>
</evidence>
<organism evidence="2">
    <name type="scientific">Mustela putorius furo</name>
    <name type="common">European domestic ferret</name>
    <name type="synonym">Mustela furo</name>
    <dbReference type="NCBI Taxonomy" id="9669"/>
    <lineage>
        <taxon>Eukaryota</taxon>
        <taxon>Metazoa</taxon>
        <taxon>Chordata</taxon>
        <taxon>Craniata</taxon>
        <taxon>Vertebrata</taxon>
        <taxon>Euteleostomi</taxon>
        <taxon>Mammalia</taxon>
        <taxon>Eutheria</taxon>
        <taxon>Laurasiatheria</taxon>
        <taxon>Carnivora</taxon>
        <taxon>Caniformia</taxon>
        <taxon>Musteloidea</taxon>
        <taxon>Mustelidae</taxon>
        <taxon>Mustelinae</taxon>
        <taxon>Mustela</taxon>
    </lineage>
</organism>
<protein>
    <submittedName>
        <fullName evidence="2">Uncharacterized protein</fullName>
    </submittedName>
</protein>
<dbReference type="AlphaFoldDB" id="M3Z0M0"/>
<name>M3Z0M0_MUSPF</name>
<dbReference type="EMBL" id="AEYP01026475">
    <property type="status" value="NOT_ANNOTATED_CDS"/>
    <property type="molecule type" value="Genomic_DNA"/>
</dbReference>
<sequence>QGTRRTRSDKDQSSLEGRDLSQDHNALKLELNHKRKFEKNPNTWRLNSILLKNEWVNREIKEELKKIMETNDNENTTVQNLWDTTKAVLRGKYIAVQAFLKKQERSQVHNLTLHLKELEKEQET</sequence>
<accession>M3Z0M0</accession>
<dbReference type="InParanoid" id="M3Z0M0"/>
<dbReference type="Ensembl" id="ENSMPUT00000017386.1">
    <property type="protein sequence ID" value="ENSMPUP00000017132.1"/>
    <property type="gene ID" value="ENSMPUG00000017240.1"/>
</dbReference>
<evidence type="ECO:0000313" key="2">
    <source>
        <dbReference type="Ensembl" id="ENSMPUP00000017132.1"/>
    </source>
</evidence>